<dbReference type="PANTHER" id="PTHR47245:SF2">
    <property type="entry name" value="PEPTIDYL-PROLYL CIS-TRANS ISOMERASE HP_0175-RELATED"/>
    <property type="match status" value="1"/>
</dbReference>
<dbReference type="InterPro" id="IPR046357">
    <property type="entry name" value="PPIase_dom_sf"/>
</dbReference>
<dbReference type="InterPro" id="IPR000297">
    <property type="entry name" value="PPIase_PpiC"/>
</dbReference>
<dbReference type="InterPro" id="IPR050245">
    <property type="entry name" value="PrsA_foldase"/>
</dbReference>
<dbReference type="PROSITE" id="PS51257">
    <property type="entry name" value="PROKAR_LIPOPROTEIN"/>
    <property type="match status" value="1"/>
</dbReference>
<feature type="non-terminal residue" evidence="2">
    <location>
        <position position="288"/>
    </location>
</feature>
<accession>A0A3B0YAR4</accession>
<dbReference type="AlphaFoldDB" id="A0A3B0YAR4"/>
<dbReference type="PROSITE" id="PS01096">
    <property type="entry name" value="PPIC_PPIASE_1"/>
    <property type="match status" value="1"/>
</dbReference>
<reference evidence="2" key="1">
    <citation type="submission" date="2018-06" db="EMBL/GenBank/DDBJ databases">
        <authorList>
            <person name="Zhirakovskaya E."/>
        </authorList>
    </citation>
    <scope>NUCLEOTIDE SEQUENCE</scope>
</reference>
<evidence type="ECO:0000259" key="1">
    <source>
        <dbReference type="PROSITE" id="PS50198"/>
    </source>
</evidence>
<evidence type="ECO:0000313" key="2">
    <source>
        <dbReference type="EMBL" id="VAW77925.1"/>
    </source>
</evidence>
<dbReference type="SUPFAM" id="SSF54534">
    <property type="entry name" value="FKBP-like"/>
    <property type="match status" value="1"/>
</dbReference>
<dbReference type="EMBL" id="UOFK01000134">
    <property type="protein sequence ID" value="VAW77925.1"/>
    <property type="molecule type" value="Genomic_DNA"/>
</dbReference>
<dbReference type="PROSITE" id="PS50198">
    <property type="entry name" value="PPIC_PPIASE_2"/>
    <property type="match status" value="1"/>
</dbReference>
<sequence length="288" mass="31147">MKLRTLTLALALSSSLAGCDQMPAGNSNASTATAVPAINDTSAVVATVNGTPISAAVIDIYQDQMQNHRPGAEPVDRNVLIEEVISLELARQQGTQAGIDKDTNMQLQIAQQRRAIIATAAIQSYLEKKPVTDEELKAIYDEQVPKGSEYKARHILLKDEETAKKLIAELNDGADFSELAKTHSTGPSGKSGGELGWFSPKQMVAPFSEAAAKLEKGSYTKEPVQTQFGWHIILLDDERASTPPSFDQVKAQLQGFVQKQRVQEYIEGLRQGASIEMAAAPATEETKP</sequence>
<dbReference type="Pfam" id="PF13616">
    <property type="entry name" value="Rotamase_3"/>
    <property type="match status" value="1"/>
</dbReference>
<feature type="domain" description="PpiC" evidence="1">
    <location>
        <begin position="147"/>
        <end position="237"/>
    </location>
</feature>
<organism evidence="2">
    <name type="scientific">hydrothermal vent metagenome</name>
    <dbReference type="NCBI Taxonomy" id="652676"/>
    <lineage>
        <taxon>unclassified sequences</taxon>
        <taxon>metagenomes</taxon>
        <taxon>ecological metagenomes</taxon>
    </lineage>
</organism>
<dbReference type="Gene3D" id="3.10.50.40">
    <property type="match status" value="1"/>
</dbReference>
<dbReference type="PANTHER" id="PTHR47245">
    <property type="entry name" value="PEPTIDYLPROLYL ISOMERASE"/>
    <property type="match status" value="1"/>
</dbReference>
<dbReference type="InterPro" id="IPR027304">
    <property type="entry name" value="Trigger_fact/SurA_dom_sf"/>
</dbReference>
<dbReference type="SUPFAM" id="SSF109998">
    <property type="entry name" value="Triger factor/SurA peptide-binding domain-like"/>
    <property type="match status" value="1"/>
</dbReference>
<gene>
    <name evidence="2" type="ORF">MNBD_GAMMA13-459</name>
</gene>
<name>A0A3B0YAR4_9ZZZZ</name>
<dbReference type="GO" id="GO:0003755">
    <property type="term" value="F:peptidyl-prolyl cis-trans isomerase activity"/>
    <property type="evidence" value="ECO:0007669"/>
    <property type="project" value="InterPro"/>
</dbReference>
<protein>
    <recommendedName>
        <fullName evidence="1">PpiC domain-containing protein</fullName>
    </recommendedName>
</protein>
<proteinExistence type="predicted"/>
<dbReference type="InterPro" id="IPR023058">
    <property type="entry name" value="PPIase_PpiC_CS"/>
</dbReference>